<comment type="caution">
    <text evidence="1">The sequence shown here is derived from an EMBL/GenBank/DDBJ whole genome shotgun (WGS) entry which is preliminary data.</text>
</comment>
<reference evidence="1 2" key="1">
    <citation type="submission" date="2019-08" db="EMBL/GenBank/DDBJ databases">
        <title>In-depth cultivation of the pig gut microbiome towards novel bacterial diversity and tailored functional studies.</title>
        <authorList>
            <person name="Wylensek D."/>
            <person name="Hitch T.C.A."/>
            <person name="Clavel T."/>
        </authorList>
    </citation>
    <scope>NUCLEOTIDE SEQUENCE [LARGE SCALE GENOMIC DNA]</scope>
    <source>
        <strain evidence="1 2">BBE-744-WT-12</strain>
    </source>
</reference>
<dbReference type="AlphaFoldDB" id="A0A844G3G9"/>
<proteinExistence type="predicted"/>
<evidence type="ECO:0000313" key="2">
    <source>
        <dbReference type="Proteomes" id="UP000435649"/>
    </source>
</evidence>
<dbReference type="EMBL" id="VUNS01000010">
    <property type="protein sequence ID" value="MST97472.1"/>
    <property type="molecule type" value="Genomic_DNA"/>
</dbReference>
<protein>
    <submittedName>
        <fullName evidence="1">Uncharacterized protein</fullName>
    </submittedName>
</protein>
<organism evidence="1 2">
    <name type="scientific">Victivallis lenta</name>
    <dbReference type="NCBI Taxonomy" id="2606640"/>
    <lineage>
        <taxon>Bacteria</taxon>
        <taxon>Pseudomonadati</taxon>
        <taxon>Lentisphaerota</taxon>
        <taxon>Lentisphaeria</taxon>
        <taxon>Victivallales</taxon>
        <taxon>Victivallaceae</taxon>
        <taxon>Victivallis</taxon>
    </lineage>
</organism>
<gene>
    <name evidence="1" type="ORF">FYJ85_10515</name>
</gene>
<sequence>MIQKLFARNRFIQIVAEGKTARIRTDENSFIPVMMKRDVIVPVLQDAGFDHVALDLEGVSAVRRGN</sequence>
<dbReference type="Proteomes" id="UP000435649">
    <property type="component" value="Unassembled WGS sequence"/>
</dbReference>
<accession>A0A844G3G9</accession>
<keyword evidence="2" id="KW-1185">Reference proteome</keyword>
<dbReference type="RefSeq" id="WP_154418393.1">
    <property type="nucleotide sequence ID" value="NZ_VUNS01000010.1"/>
</dbReference>
<name>A0A844G3G9_9BACT</name>
<evidence type="ECO:0000313" key="1">
    <source>
        <dbReference type="EMBL" id="MST97472.1"/>
    </source>
</evidence>